<gene>
    <name evidence="1" type="ORF">ARMOST_01765</name>
</gene>
<keyword evidence="2" id="KW-1185">Reference proteome</keyword>
<protein>
    <submittedName>
        <fullName evidence="1">Uncharacterized protein</fullName>
    </submittedName>
</protein>
<proteinExistence type="predicted"/>
<dbReference type="AlphaFoldDB" id="A0A284QPV4"/>
<reference evidence="2" key="1">
    <citation type="journal article" date="2017" name="Nat. Ecol. Evol.">
        <title>Genome expansion and lineage-specific genetic innovations in the forest pathogenic fungi Armillaria.</title>
        <authorList>
            <person name="Sipos G."/>
            <person name="Prasanna A.N."/>
            <person name="Walter M.C."/>
            <person name="O'Connor E."/>
            <person name="Balint B."/>
            <person name="Krizsan K."/>
            <person name="Kiss B."/>
            <person name="Hess J."/>
            <person name="Varga T."/>
            <person name="Slot J."/>
            <person name="Riley R."/>
            <person name="Boka B."/>
            <person name="Rigling D."/>
            <person name="Barry K."/>
            <person name="Lee J."/>
            <person name="Mihaltcheva S."/>
            <person name="LaButti K."/>
            <person name="Lipzen A."/>
            <person name="Waldron R."/>
            <person name="Moloney N.M."/>
            <person name="Sperisen C."/>
            <person name="Kredics L."/>
            <person name="Vagvoelgyi C."/>
            <person name="Patrignani A."/>
            <person name="Fitzpatrick D."/>
            <person name="Nagy I."/>
            <person name="Doyle S."/>
            <person name="Anderson J.B."/>
            <person name="Grigoriev I.V."/>
            <person name="Gueldener U."/>
            <person name="Muensterkoetter M."/>
            <person name="Nagy L.G."/>
        </authorList>
    </citation>
    <scope>NUCLEOTIDE SEQUENCE [LARGE SCALE GENOMIC DNA]</scope>
    <source>
        <strain evidence="2">C18/9</strain>
    </source>
</reference>
<dbReference type="Proteomes" id="UP000219338">
    <property type="component" value="Unassembled WGS sequence"/>
</dbReference>
<dbReference type="EMBL" id="FUEG01000001">
    <property type="protein sequence ID" value="SJK98497.1"/>
    <property type="molecule type" value="Genomic_DNA"/>
</dbReference>
<organism evidence="1 2">
    <name type="scientific">Armillaria ostoyae</name>
    <name type="common">Armillaria root rot fungus</name>
    <dbReference type="NCBI Taxonomy" id="47428"/>
    <lineage>
        <taxon>Eukaryota</taxon>
        <taxon>Fungi</taxon>
        <taxon>Dikarya</taxon>
        <taxon>Basidiomycota</taxon>
        <taxon>Agaricomycotina</taxon>
        <taxon>Agaricomycetes</taxon>
        <taxon>Agaricomycetidae</taxon>
        <taxon>Agaricales</taxon>
        <taxon>Marasmiineae</taxon>
        <taxon>Physalacriaceae</taxon>
        <taxon>Armillaria</taxon>
    </lineage>
</organism>
<evidence type="ECO:0000313" key="1">
    <source>
        <dbReference type="EMBL" id="SJK98497.1"/>
    </source>
</evidence>
<name>A0A284QPV4_ARMOS</name>
<accession>A0A284QPV4</accession>
<sequence length="45" mass="4858">MSATTTAYGEEEQRDIRSLQYVSSAPCAQQSPVRTNPTITLATAI</sequence>
<evidence type="ECO:0000313" key="2">
    <source>
        <dbReference type="Proteomes" id="UP000219338"/>
    </source>
</evidence>